<reference evidence="2" key="1">
    <citation type="journal article" date="2020" name="bioRxiv">
        <title>Whole genome comparisons of ergot fungi reveals the divergence and evolution of species within the genus Claviceps are the result of varying mechanisms driving genome evolution and host range expansion.</title>
        <authorList>
            <person name="Wyka S.A."/>
            <person name="Mondo S.J."/>
            <person name="Liu M."/>
            <person name="Dettman J."/>
            <person name="Nalam V."/>
            <person name="Broders K.D."/>
        </authorList>
    </citation>
    <scope>NUCLEOTIDE SEQUENCE</scope>
    <source>
        <strain evidence="2">CCC 602</strain>
    </source>
</reference>
<feature type="domain" description="Tyrosinase copper-binding" evidence="1">
    <location>
        <begin position="9"/>
        <end position="77"/>
    </location>
</feature>
<evidence type="ECO:0000313" key="3">
    <source>
        <dbReference type="Proteomes" id="UP000748025"/>
    </source>
</evidence>
<dbReference type="Gene3D" id="1.10.1280.10">
    <property type="entry name" value="Di-copper center containing domain from catechol oxidase"/>
    <property type="match status" value="1"/>
</dbReference>
<feature type="non-terminal residue" evidence="2">
    <location>
        <position position="84"/>
    </location>
</feature>
<evidence type="ECO:0000313" key="2">
    <source>
        <dbReference type="EMBL" id="KAG6001464.1"/>
    </source>
</evidence>
<dbReference type="InterPro" id="IPR002227">
    <property type="entry name" value="Tyrosinase_Cu-bd"/>
</dbReference>
<dbReference type="EMBL" id="SRPW01001424">
    <property type="protein sequence ID" value="KAG6001464.1"/>
    <property type="molecule type" value="Genomic_DNA"/>
</dbReference>
<dbReference type="OrthoDB" id="6132182at2759"/>
<gene>
    <name evidence="2" type="ORF">E4U43_001313</name>
</gene>
<accession>A0A9P7SYC4</accession>
<evidence type="ECO:0000259" key="1">
    <source>
        <dbReference type="Pfam" id="PF00264"/>
    </source>
</evidence>
<proteinExistence type="predicted"/>
<organism evidence="2 3">
    <name type="scientific">Claviceps pusilla</name>
    <dbReference type="NCBI Taxonomy" id="123648"/>
    <lineage>
        <taxon>Eukaryota</taxon>
        <taxon>Fungi</taxon>
        <taxon>Dikarya</taxon>
        <taxon>Ascomycota</taxon>
        <taxon>Pezizomycotina</taxon>
        <taxon>Sordariomycetes</taxon>
        <taxon>Hypocreomycetidae</taxon>
        <taxon>Hypocreales</taxon>
        <taxon>Clavicipitaceae</taxon>
        <taxon>Claviceps</taxon>
    </lineage>
</organism>
<dbReference type="GO" id="GO:0016491">
    <property type="term" value="F:oxidoreductase activity"/>
    <property type="evidence" value="ECO:0007669"/>
    <property type="project" value="InterPro"/>
</dbReference>
<keyword evidence="3" id="KW-1185">Reference proteome</keyword>
<dbReference type="Proteomes" id="UP000748025">
    <property type="component" value="Unassembled WGS sequence"/>
</dbReference>
<dbReference type="Pfam" id="PF00264">
    <property type="entry name" value="Tyrosinase"/>
    <property type="match status" value="1"/>
</dbReference>
<dbReference type="InterPro" id="IPR008922">
    <property type="entry name" value="Di-copper_centre_dom_sf"/>
</dbReference>
<name>A0A9P7SYC4_9HYPO</name>
<protein>
    <recommendedName>
        <fullName evidence="1">Tyrosinase copper-binding domain-containing protein</fullName>
    </recommendedName>
</protein>
<comment type="caution">
    <text evidence="2">The sequence shown here is derived from an EMBL/GenBank/DDBJ whole genome shotgun (WGS) entry which is preliminary data.</text>
</comment>
<sequence>MVNEIALMFTNTTQRQLYQEAAADFRLPYWDWSLEAPRGETHLPNVFWSPVIQQYGPNGVQNIKNPLYSYHFHPLDQEALIWNP</sequence>
<dbReference type="AlphaFoldDB" id="A0A9P7SYC4"/>
<dbReference type="SUPFAM" id="SSF48056">
    <property type="entry name" value="Di-copper centre-containing domain"/>
    <property type="match status" value="1"/>
</dbReference>